<evidence type="ECO:0000256" key="5">
    <source>
        <dbReference type="ARBA" id="ARBA00023128"/>
    </source>
</evidence>
<comment type="function">
    <text evidence="7">Mitochondrial mRNA stabilization factor.</text>
</comment>
<dbReference type="EMBL" id="CP015056">
    <property type="protein sequence ID" value="QGN15577.1"/>
    <property type="molecule type" value="Genomic_DNA"/>
</dbReference>
<evidence type="ECO:0000313" key="9">
    <source>
        <dbReference type="EMBL" id="QGN15577.1"/>
    </source>
</evidence>
<protein>
    <recommendedName>
        <fullName evidence="7">ATPase synthesis protein 25</fullName>
    </recommendedName>
</protein>
<evidence type="ECO:0000256" key="6">
    <source>
        <dbReference type="ARBA" id="ARBA00023136"/>
    </source>
</evidence>
<evidence type="ECO:0000313" key="10">
    <source>
        <dbReference type="Proteomes" id="UP000422736"/>
    </source>
</evidence>
<keyword evidence="3 7" id="KW-0999">Mitochondrion inner membrane</keyword>
<evidence type="ECO:0000259" key="8">
    <source>
        <dbReference type="Pfam" id="PF13929"/>
    </source>
</evidence>
<dbReference type="PANTHER" id="PTHR28087">
    <property type="entry name" value="ATPASE SYNTHESIS PROTEIN 25, MITOCHONDRIAL"/>
    <property type="match status" value="1"/>
</dbReference>
<evidence type="ECO:0000256" key="7">
    <source>
        <dbReference type="RuleBase" id="RU367062"/>
    </source>
</evidence>
<evidence type="ECO:0000256" key="4">
    <source>
        <dbReference type="ARBA" id="ARBA00022946"/>
    </source>
</evidence>
<dbReference type="InterPro" id="IPR040152">
    <property type="entry name" value="Atp25"/>
</dbReference>
<accession>A0ABX6EWW6</accession>
<dbReference type="SUPFAM" id="SSF81301">
    <property type="entry name" value="Nucleotidyltransferase"/>
    <property type="match status" value="1"/>
</dbReference>
<keyword evidence="4 7" id="KW-0809">Transit peptide</keyword>
<evidence type="ECO:0000256" key="1">
    <source>
        <dbReference type="ARBA" id="ARBA00004443"/>
    </source>
</evidence>
<name>A0ABX6EWW6_KLUMA</name>
<dbReference type="PANTHER" id="PTHR28087:SF1">
    <property type="entry name" value="ATPASE SYNTHESIS PROTEIN 25, MITOCHONDRIAL"/>
    <property type="match status" value="1"/>
</dbReference>
<dbReference type="Pfam" id="PF13929">
    <property type="entry name" value="mRNA_stabil"/>
    <property type="match status" value="1"/>
</dbReference>
<organism evidence="9 10">
    <name type="scientific">Kluyveromyces marxianus</name>
    <name type="common">Yeast</name>
    <name type="synonym">Candida kefyr</name>
    <dbReference type="NCBI Taxonomy" id="4911"/>
    <lineage>
        <taxon>Eukaryota</taxon>
        <taxon>Fungi</taxon>
        <taxon>Dikarya</taxon>
        <taxon>Ascomycota</taxon>
        <taxon>Saccharomycotina</taxon>
        <taxon>Saccharomycetes</taxon>
        <taxon>Saccharomycetales</taxon>
        <taxon>Saccharomycetaceae</taxon>
        <taxon>Kluyveromyces</taxon>
    </lineage>
</organism>
<dbReference type="InterPro" id="IPR043519">
    <property type="entry name" value="NT_sf"/>
</dbReference>
<keyword evidence="6 7" id="KW-0472">Membrane</keyword>
<comment type="similarity">
    <text evidence="2 7">Belongs to the ATP25 family.</text>
</comment>
<dbReference type="Gene3D" id="3.30.460.10">
    <property type="entry name" value="Beta Polymerase, domain 2"/>
    <property type="match status" value="1"/>
</dbReference>
<proteinExistence type="inferred from homology"/>
<dbReference type="Pfam" id="PF02410">
    <property type="entry name" value="RsfS"/>
    <property type="match status" value="1"/>
</dbReference>
<gene>
    <name evidence="9" type="primary">ATP25</name>
    <name evidence="9" type="ORF">FIM1_2268</name>
</gene>
<dbReference type="Proteomes" id="UP000422736">
    <property type="component" value="Chromosome 3"/>
</dbReference>
<keyword evidence="5 7" id="KW-0496">Mitochondrion</keyword>
<dbReference type="InterPro" id="IPR025210">
    <property type="entry name" value="ATP25_mRNA_stabil_dom"/>
</dbReference>
<evidence type="ECO:0000256" key="3">
    <source>
        <dbReference type="ARBA" id="ARBA00022792"/>
    </source>
</evidence>
<reference evidence="9 10" key="1">
    <citation type="submission" date="2016-03" db="EMBL/GenBank/DDBJ databases">
        <title>How can Kluyveromyces marxianus grow so fast - potential evolutionary course in Saccharomyces Complex revealed by comparative genomics.</title>
        <authorList>
            <person name="Mo W."/>
            <person name="Lu W."/>
            <person name="Yang X."/>
            <person name="Qi J."/>
            <person name="Lv H."/>
        </authorList>
    </citation>
    <scope>NUCLEOTIDE SEQUENCE [LARGE SCALE GENOMIC DNA]</scope>
    <source>
        <strain evidence="9 10">FIM1</strain>
    </source>
</reference>
<sequence>MLRPVSALLRYKLGYICRRTGPSLLYRNFSKTCLVTQENKPWYLNVPEVKDTDNSSPFITPITFPSTPVPHSVKIISEHLNDKLAVTNIIVFDTAHSNTTTSIHSMAKYVIIGTVRSFRHLQSCNDELVKFVKAEFGCIPKSEGLITSGILKKRQRRINRKTNIGKVTKKEQDESGWCLIASNVDGVFINIMTEERRNELNLEELYCPPEDMEQYQKKQQEQQAKSFVDEEDNVLLGLRKLMMKNTRRYYSTAAKNSTSVTLEEALTIQDLKAASNLLQQEPKPYLTITSVLGSLPTLIEIDTKGWVELFNQATSTQHHLDEEYWSSRFKFFQLLYLSKTNNLLNSEQRKNGDVISLNQELNYFINDFFRFKQAMLYQPTREELIKFIQICNHYINMQPNYNGLMSANFWITRALKSYQYNDPEAVHDPRVVRLLLSSMHKGTSNLNALYEYIHLITNEFKLNHLSDNIIKEIIGALVETANWAVLFRFWNHCLIEFGGDSGLWAFFLKSLLEKNDPYILAQLMEKGNLIWIYRAKVEINPELKKVLVELFDKFDNRYTNLKTLLNL</sequence>
<evidence type="ECO:0000256" key="2">
    <source>
        <dbReference type="ARBA" id="ARBA00010787"/>
    </source>
</evidence>
<keyword evidence="10" id="KW-1185">Reference proteome</keyword>
<feature type="domain" description="ATP25 mRNA stabilisation" evidence="8">
    <location>
        <begin position="263"/>
        <end position="553"/>
    </location>
</feature>
<comment type="subcellular location">
    <subcellularLocation>
        <location evidence="1 7">Mitochondrion inner membrane</location>
        <topology evidence="1 7">Peripheral membrane protein</topology>
        <orientation evidence="1 7">Matrix side</orientation>
    </subcellularLocation>
</comment>